<name>A0A2S5T7T2_9BURK</name>
<evidence type="ECO:0000313" key="1">
    <source>
        <dbReference type="EMBL" id="PPE70927.1"/>
    </source>
</evidence>
<dbReference type="EMBL" id="PSNY01000004">
    <property type="protein sequence ID" value="PPE70927.1"/>
    <property type="molecule type" value="Genomic_DNA"/>
</dbReference>
<sequence>MSKTQTWMDVFGPKENAQLAGRAQSVGKKGHVQTNDAATATATQVHGHEPLIEPARPEEFEIITEAAVKQAEQVLRTLREPLVTITTFARAKGAGATTGRRHDVTWDRLCKVLSAPKEHPNKDSLPLIKFSRMPGDSRAAGTMPENMTAVVGDYDDGEVSVDEAVARLSAAGISAVVYTTRRHRPEAPRWRVIAQLASPVAVAEYAEHVDLLNGALGGILAPESWETTRCYFYGKVNGVEYRCEQVPGAPLDIKAVAGVDWEPIGKPGGASTKPSKAEPVADDDRAFERAITLGKVTDRTMHDLEFALEAIKDLADDREKWVDVFLALVSLKGTEHEDHARQLYEKWSRNSTKWCAAEDDEHKWDRESARDITYASIFKWADEHEEKLGVAKTESWRAKAKAAWEGKTIAALGSNVVPYTEFAGTMEPPSYVWHRVLQKGCLYALTAKWGHGKTAVMITVALHVATGRALGGHQVKRGRVLYLCGENPADVRLRVAAAVLKFGIGHAELAGQIFFTRRPFALDNEVELKRFVQEASAFGPFGLVLIDTGPAHSSAEEENDNREMHKLAMAMRDLMGPLGNPAAVALMHPTKEATRDNLQPRGGGAFSGSIDGELCAWQEQGQVDFFHRTKFRGPGFDPIRFVLERFELPGMEDNFGEPVVTVVAVESSNAEGMPICRKPLTGAAAIAHRALETALDDIAVRREVDGTFAREASRALNCPAPEAAVHIDDWRRVAYDMGISEGDGEAKKKAFRRARGKLVDDGIVRVWKDLYWLPEAA</sequence>
<dbReference type="InterPro" id="IPR014819">
    <property type="entry name" value="PriCT_2"/>
</dbReference>
<reference evidence="1 2" key="1">
    <citation type="submission" date="2018-02" db="EMBL/GenBank/DDBJ databases">
        <title>Reclassifiation of [Polyangium] brachysporum DSM 7029 as Guopingzhaonella breviflexa gen. nov., sp. nov., a member of the family Comamonadaceae.</title>
        <authorList>
            <person name="Tang B."/>
        </authorList>
    </citation>
    <scope>NUCLEOTIDE SEQUENCE [LARGE SCALE GENOMIC DNA]</scope>
    <source>
        <strain evidence="1 2">DSM 15344</strain>
    </source>
</reference>
<dbReference type="Pfam" id="PF08707">
    <property type="entry name" value="PriCT_2"/>
    <property type="match status" value="1"/>
</dbReference>
<dbReference type="AlphaFoldDB" id="A0A2S5T7T2"/>
<dbReference type="Pfam" id="PF13481">
    <property type="entry name" value="AAA_25"/>
    <property type="match status" value="1"/>
</dbReference>
<dbReference type="Gene3D" id="3.40.50.300">
    <property type="entry name" value="P-loop containing nucleotide triphosphate hydrolases"/>
    <property type="match status" value="1"/>
</dbReference>
<organism evidence="1 2">
    <name type="scientific">Caldimonas thermodepolymerans</name>
    <dbReference type="NCBI Taxonomy" id="215580"/>
    <lineage>
        <taxon>Bacteria</taxon>
        <taxon>Pseudomonadati</taxon>
        <taxon>Pseudomonadota</taxon>
        <taxon>Betaproteobacteria</taxon>
        <taxon>Burkholderiales</taxon>
        <taxon>Sphaerotilaceae</taxon>
        <taxon>Caldimonas</taxon>
    </lineage>
</organism>
<dbReference type="Proteomes" id="UP000239406">
    <property type="component" value="Unassembled WGS sequence"/>
</dbReference>
<dbReference type="SUPFAM" id="SSF52540">
    <property type="entry name" value="P-loop containing nucleoside triphosphate hydrolases"/>
    <property type="match status" value="1"/>
</dbReference>
<dbReference type="RefSeq" id="WP_104356619.1">
    <property type="nucleotide sequence ID" value="NZ_CP064338.1"/>
</dbReference>
<evidence type="ECO:0000313" key="2">
    <source>
        <dbReference type="Proteomes" id="UP000239406"/>
    </source>
</evidence>
<comment type="caution">
    <text evidence="1">The sequence shown here is derived from an EMBL/GenBank/DDBJ whole genome shotgun (WGS) entry which is preliminary data.</text>
</comment>
<protein>
    <submittedName>
        <fullName evidence="1">Uncharacterized protein</fullName>
    </submittedName>
</protein>
<keyword evidence="2" id="KW-1185">Reference proteome</keyword>
<dbReference type="GO" id="GO:0016817">
    <property type="term" value="F:hydrolase activity, acting on acid anhydrides"/>
    <property type="evidence" value="ECO:0007669"/>
    <property type="project" value="InterPro"/>
</dbReference>
<proteinExistence type="predicted"/>
<dbReference type="InterPro" id="IPR027417">
    <property type="entry name" value="P-loop_NTPase"/>
</dbReference>
<accession>A0A2S5T7T2</accession>
<gene>
    <name evidence="1" type="ORF">C1702_05190</name>
</gene>